<feature type="region of interest" description="Disordered" evidence="6">
    <location>
        <begin position="32"/>
        <end position="79"/>
    </location>
</feature>
<dbReference type="PRINTS" id="PR01839">
    <property type="entry name" value="RAD23PROTEIN"/>
</dbReference>
<dbReference type="InterPro" id="IPR036353">
    <property type="entry name" value="XPC-bd_sf"/>
</dbReference>
<keyword evidence="1" id="KW-0677">Repeat</keyword>
<keyword evidence="2 5" id="KW-0227">DNA damage</keyword>
<dbReference type="GeneID" id="88172671"/>
<sequence length="315" mass="33116">MKDGDSVIYMVSNKKAVTAAPAATPAAPVIPAAPVAAPEPEQASQNTNVETEASEAPATSAPAAASEQPASAASASSDFVVGEEREQAIQYMLELGFPRLDIEAAMREAYNNPQRAVEYLLSGVPLGNRAEGNRSSPEHNTSSTEAPAAGAVTGAALGAAAADFEAEGDDSEPHGNMFDAAAAIDRGTAGGAESGRLDNELALLNEAITSNPELLQPLLQRLAATNPQIAQLIAQDPDGFVQRLMDNDFEIEEEGAELESGEGIEGAITLDLTEQDQDAINRLCEMGFERNWVIQIYMACDKNEEVAADILFRDN</sequence>
<dbReference type="GO" id="GO:0043161">
    <property type="term" value="P:proteasome-mediated ubiquitin-dependent protein catabolic process"/>
    <property type="evidence" value="ECO:0007669"/>
    <property type="project" value="UniProtKB-UniRule"/>
</dbReference>
<comment type="function">
    <text evidence="5">Multiubiquitin chain receptor involved in modulation of proteasomal degradation. Involved in nucleotide excision repair.</text>
</comment>
<dbReference type="RefSeq" id="XP_062876719.1">
    <property type="nucleotide sequence ID" value="XM_063020649.1"/>
</dbReference>
<gene>
    <name evidence="8" type="ORF">PUMCH_001606</name>
</gene>
<dbReference type="GO" id="GO:0005654">
    <property type="term" value="C:nucleoplasm"/>
    <property type="evidence" value="ECO:0007669"/>
    <property type="project" value="TreeGrafter"/>
</dbReference>
<evidence type="ECO:0000256" key="1">
    <source>
        <dbReference type="ARBA" id="ARBA00022737"/>
    </source>
</evidence>
<dbReference type="InterPro" id="IPR015360">
    <property type="entry name" value="XPC-bd"/>
</dbReference>
<dbReference type="FunFam" id="1.10.8.10:FF:000003">
    <property type="entry name" value="UV excision repair protein RAD23 homolog"/>
    <property type="match status" value="1"/>
</dbReference>
<feature type="domain" description="UBA" evidence="7">
    <location>
        <begin position="274"/>
        <end position="314"/>
    </location>
</feature>
<dbReference type="GO" id="GO:0043130">
    <property type="term" value="F:ubiquitin binding"/>
    <property type="evidence" value="ECO:0007669"/>
    <property type="project" value="UniProtKB-UniRule"/>
</dbReference>
<comment type="similarity">
    <text evidence="5">Belongs to the RAD23 family.</text>
</comment>
<comment type="subcellular location">
    <subcellularLocation>
        <location evidence="5">Nucleus</location>
    </subcellularLocation>
    <subcellularLocation>
        <location evidence="5">Cytoplasm</location>
    </subcellularLocation>
</comment>
<evidence type="ECO:0000256" key="2">
    <source>
        <dbReference type="ARBA" id="ARBA00022763"/>
    </source>
</evidence>
<evidence type="ECO:0000256" key="6">
    <source>
        <dbReference type="SAM" id="MobiDB-lite"/>
    </source>
</evidence>
<dbReference type="AlphaFoldDB" id="A0AAX4H801"/>
<keyword evidence="5" id="KW-0963">Cytoplasm</keyword>
<dbReference type="SUPFAM" id="SSF101238">
    <property type="entry name" value="XPC-binding domain"/>
    <property type="match status" value="1"/>
</dbReference>
<evidence type="ECO:0000313" key="9">
    <source>
        <dbReference type="Proteomes" id="UP001338582"/>
    </source>
</evidence>
<dbReference type="PROSITE" id="PS50030">
    <property type="entry name" value="UBA"/>
    <property type="match status" value="2"/>
</dbReference>
<organism evidence="8 9">
    <name type="scientific">Australozyma saopauloensis</name>
    <dbReference type="NCBI Taxonomy" id="291208"/>
    <lineage>
        <taxon>Eukaryota</taxon>
        <taxon>Fungi</taxon>
        <taxon>Dikarya</taxon>
        <taxon>Ascomycota</taxon>
        <taxon>Saccharomycotina</taxon>
        <taxon>Pichiomycetes</taxon>
        <taxon>Metschnikowiaceae</taxon>
        <taxon>Australozyma</taxon>
    </lineage>
</organism>
<dbReference type="GO" id="GO:0003684">
    <property type="term" value="F:damaged DNA binding"/>
    <property type="evidence" value="ECO:0007669"/>
    <property type="project" value="UniProtKB-UniRule"/>
</dbReference>
<feature type="domain" description="UBA" evidence="7">
    <location>
        <begin position="83"/>
        <end position="123"/>
    </location>
</feature>
<evidence type="ECO:0000256" key="5">
    <source>
        <dbReference type="RuleBase" id="RU367049"/>
    </source>
</evidence>
<dbReference type="InterPro" id="IPR009060">
    <property type="entry name" value="UBA-like_sf"/>
</dbReference>
<dbReference type="Gene3D" id="1.10.8.10">
    <property type="entry name" value="DNA helicase RuvA subunit, C-terminal domain"/>
    <property type="match status" value="2"/>
</dbReference>
<dbReference type="KEGG" id="asau:88172671"/>
<dbReference type="EMBL" id="CP138895">
    <property type="protein sequence ID" value="WPK24336.1"/>
    <property type="molecule type" value="Genomic_DNA"/>
</dbReference>
<dbReference type="Pfam" id="PF00627">
    <property type="entry name" value="UBA"/>
    <property type="match status" value="2"/>
</dbReference>
<keyword evidence="9" id="KW-1185">Reference proteome</keyword>
<evidence type="ECO:0000313" key="8">
    <source>
        <dbReference type="EMBL" id="WPK24336.1"/>
    </source>
</evidence>
<dbReference type="SUPFAM" id="SSF46934">
    <property type="entry name" value="UBA-like"/>
    <property type="match status" value="2"/>
</dbReference>
<keyword evidence="3 5" id="KW-0234">DNA repair</keyword>
<dbReference type="NCBIfam" id="TIGR00601">
    <property type="entry name" value="rad23"/>
    <property type="match status" value="1"/>
</dbReference>
<dbReference type="SMART" id="SM00165">
    <property type="entry name" value="UBA"/>
    <property type="match status" value="2"/>
</dbReference>
<dbReference type="Proteomes" id="UP001338582">
    <property type="component" value="Chromosome 2"/>
</dbReference>
<reference evidence="8 9" key="1">
    <citation type="submission" date="2023-10" db="EMBL/GenBank/DDBJ databases">
        <title>Draft Genome Sequence of Candida saopaulonensis from a very Premature Infant with Sepsis.</title>
        <authorList>
            <person name="Ning Y."/>
            <person name="Dai R."/>
            <person name="Xiao M."/>
            <person name="Xu Y."/>
            <person name="Yan Q."/>
            <person name="Zhang L."/>
        </authorList>
    </citation>
    <scope>NUCLEOTIDE SEQUENCE [LARGE SCALE GENOMIC DNA]</scope>
    <source>
        <strain evidence="8 9">19XY460</strain>
    </source>
</reference>
<dbReference type="GO" id="GO:0006289">
    <property type="term" value="P:nucleotide-excision repair"/>
    <property type="evidence" value="ECO:0007669"/>
    <property type="project" value="UniProtKB-UniRule"/>
</dbReference>
<dbReference type="PANTHER" id="PTHR10621">
    <property type="entry name" value="UV EXCISION REPAIR PROTEIN RAD23"/>
    <property type="match status" value="1"/>
</dbReference>
<dbReference type="InterPro" id="IPR015940">
    <property type="entry name" value="UBA"/>
</dbReference>
<dbReference type="Pfam" id="PF09280">
    <property type="entry name" value="XPC-binding"/>
    <property type="match status" value="1"/>
</dbReference>
<dbReference type="GO" id="GO:0005829">
    <property type="term" value="C:cytosol"/>
    <property type="evidence" value="ECO:0007669"/>
    <property type="project" value="TreeGrafter"/>
</dbReference>
<accession>A0AAX4H801</accession>
<dbReference type="CDD" id="cd14281">
    <property type="entry name" value="UBA2_Rad23_like"/>
    <property type="match status" value="1"/>
</dbReference>
<dbReference type="Gene3D" id="1.10.10.540">
    <property type="entry name" value="XPC-binding domain"/>
    <property type="match status" value="1"/>
</dbReference>
<dbReference type="GO" id="GO:0070628">
    <property type="term" value="F:proteasome binding"/>
    <property type="evidence" value="ECO:0007669"/>
    <property type="project" value="TreeGrafter"/>
</dbReference>
<protein>
    <recommendedName>
        <fullName evidence="5">UV excision repair protein RAD23</fullName>
    </recommendedName>
</protein>
<feature type="region of interest" description="Disordered" evidence="6">
    <location>
        <begin position="128"/>
        <end position="147"/>
    </location>
</feature>
<dbReference type="GO" id="GO:0031593">
    <property type="term" value="F:polyubiquitin modification-dependent protein binding"/>
    <property type="evidence" value="ECO:0007669"/>
    <property type="project" value="UniProtKB-UniRule"/>
</dbReference>
<proteinExistence type="inferred from homology"/>
<evidence type="ECO:0000256" key="3">
    <source>
        <dbReference type="ARBA" id="ARBA00023204"/>
    </source>
</evidence>
<keyword evidence="4 5" id="KW-0539">Nucleus</keyword>
<dbReference type="InterPro" id="IPR004806">
    <property type="entry name" value="Rad23"/>
</dbReference>
<evidence type="ECO:0000259" key="7">
    <source>
        <dbReference type="PROSITE" id="PS50030"/>
    </source>
</evidence>
<dbReference type="FunFam" id="1.10.8.10:FF:000002">
    <property type="entry name" value="UV excision repair protein RAD23 homolog"/>
    <property type="match status" value="1"/>
</dbReference>
<evidence type="ECO:0000256" key="4">
    <source>
        <dbReference type="ARBA" id="ARBA00023242"/>
    </source>
</evidence>
<feature type="compositionally biased region" description="Polar residues" evidence="6">
    <location>
        <begin position="133"/>
        <end position="144"/>
    </location>
</feature>
<feature type="compositionally biased region" description="Low complexity" evidence="6">
    <location>
        <begin position="50"/>
        <end position="77"/>
    </location>
</feature>
<name>A0AAX4H801_9ASCO</name>
<dbReference type="PANTHER" id="PTHR10621:SF0">
    <property type="entry name" value="UV EXCISION REPAIR PROTEIN RAD23"/>
    <property type="match status" value="1"/>
</dbReference>